<dbReference type="GO" id="GO:0000155">
    <property type="term" value="F:phosphorelay sensor kinase activity"/>
    <property type="evidence" value="ECO:0007669"/>
    <property type="project" value="InterPro"/>
</dbReference>
<dbReference type="InterPro" id="IPR003594">
    <property type="entry name" value="HATPase_dom"/>
</dbReference>
<dbReference type="SUPFAM" id="SSF52172">
    <property type="entry name" value="CheY-like"/>
    <property type="match status" value="1"/>
</dbReference>
<evidence type="ECO:0000259" key="9">
    <source>
        <dbReference type="PROSITE" id="PS50110"/>
    </source>
</evidence>
<dbReference type="InterPro" id="IPR011006">
    <property type="entry name" value="CheY-like_superfamily"/>
</dbReference>
<dbReference type="InterPro" id="IPR036890">
    <property type="entry name" value="HATPase_C_sf"/>
</dbReference>
<keyword evidence="7" id="KW-0175">Coiled coil</keyword>
<dbReference type="PROSITE" id="PS50110">
    <property type="entry name" value="RESPONSE_REGULATORY"/>
    <property type="match status" value="1"/>
</dbReference>
<evidence type="ECO:0000313" key="10">
    <source>
        <dbReference type="EMBL" id="MEG3436830.1"/>
    </source>
</evidence>
<protein>
    <recommendedName>
        <fullName evidence="2">histidine kinase</fullName>
        <ecNumber evidence="2">2.7.13.3</ecNumber>
    </recommendedName>
</protein>
<sequence>MNSPVLETNQSNILIVDDNPANLRLLIDILGREGYQVRPVPSGKLALAAARGLPPDLILLDIMMPDLDGYQVCRELKADPSTRDIPVIFVSAINEVIDKVKAFQVGAVDYITKPFQIEEVLARVDTHLKICSLQKNLARQAEHLTDAIQELERTRDQLIHSEKMAALGQLIAGIAHEINTPMGAIRSSVENLTVFFEENLVRLPTFFQDISIEERDYITRLIENYAAVPQNYSTREKRQFKRAIIGELETLGVEKAEAIADTLVDLGVYDRERLEPFIPLVTRESAEKIIDTAYQLTTLQTSAKTIKIAAEKATKIVFALRNYTRYEQKGEPLLSNLVEGIETVLTLYHNQLKQGVEINREYRDTPNILCYPDELNQVWTNLISNALQAMKNKGVLTLGVERLDREIQVTIADNGAGIPLEIQSRVFDPFFTTKPVGEGTGLGLDIARKIVEKHRGKMTLDSIPGRTTFTVSLPIDSGEARINQ</sequence>
<dbReference type="PANTHER" id="PTHR43547">
    <property type="entry name" value="TWO-COMPONENT HISTIDINE KINASE"/>
    <property type="match status" value="1"/>
</dbReference>
<evidence type="ECO:0000256" key="5">
    <source>
        <dbReference type="ARBA" id="ARBA00023012"/>
    </source>
</evidence>
<keyword evidence="11" id="KW-1185">Reference proteome</keyword>
<dbReference type="Gene3D" id="3.40.50.2300">
    <property type="match status" value="1"/>
</dbReference>
<dbReference type="InterPro" id="IPR005467">
    <property type="entry name" value="His_kinase_dom"/>
</dbReference>
<dbReference type="AlphaFoldDB" id="A0AAW9QGD8"/>
<feature type="coiled-coil region" evidence="7">
    <location>
        <begin position="134"/>
        <end position="161"/>
    </location>
</feature>
<keyword evidence="4" id="KW-0418">Kinase</keyword>
<evidence type="ECO:0000256" key="2">
    <source>
        <dbReference type="ARBA" id="ARBA00012438"/>
    </source>
</evidence>
<dbReference type="InterPro" id="IPR036097">
    <property type="entry name" value="HisK_dim/P_sf"/>
</dbReference>
<dbReference type="CDD" id="cd19920">
    <property type="entry name" value="REC_PA4781-like"/>
    <property type="match status" value="1"/>
</dbReference>
<proteinExistence type="predicted"/>
<dbReference type="Gene3D" id="3.30.565.10">
    <property type="entry name" value="Histidine kinase-like ATPase, C-terminal domain"/>
    <property type="match status" value="1"/>
</dbReference>
<dbReference type="PRINTS" id="PR00344">
    <property type="entry name" value="BCTRLSENSOR"/>
</dbReference>
<evidence type="ECO:0000259" key="8">
    <source>
        <dbReference type="PROSITE" id="PS50109"/>
    </source>
</evidence>
<dbReference type="SMART" id="SM00448">
    <property type="entry name" value="REC"/>
    <property type="match status" value="1"/>
</dbReference>
<evidence type="ECO:0000256" key="3">
    <source>
        <dbReference type="ARBA" id="ARBA00022553"/>
    </source>
</evidence>
<gene>
    <name evidence="10" type="ORF">V0288_06830</name>
</gene>
<dbReference type="Proteomes" id="UP001328733">
    <property type="component" value="Unassembled WGS sequence"/>
</dbReference>
<dbReference type="SUPFAM" id="SSF47384">
    <property type="entry name" value="Homodimeric domain of signal transducing histidine kinase"/>
    <property type="match status" value="1"/>
</dbReference>
<organism evidence="10 11">
    <name type="scientific">Pannus brasiliensis CCIBt3594</name>
    <dbReference type="NCBI Taxonomy" id="1427578"/>
    <lineage>
        <taxon>Bacteria</taxon>
        <taxon>Bacillati</taxon>
        <taxon>Cyanobacteriota</taxon>
        <taxon>Cyanophyceae</taxon>
        <taxon>Oscillatoriophycideae</taxon>
        <taxon>Chroococcales</taxon>
        <taxon>Microcystaceae</taxon>
        <taxon>Pannus</taxon>
    </lineage>
</organism>
<dbReference type="CDD" id="cd00082">
    <property type="entry name" value="HisKA"/>
    <property type="match status" value="1"/>
</dbReference>
<feature type="domain" description="Response regulatory" evidence="9">
    <location>
        <begin position="12"/>
        <end position="128"/>
    </location>
</feature>
<evidence type="ECO:0000256" key="6">
    <source>
        <dbReference type="PROSITE-ProRule" id="PRU00169"/>
    </source>
</evidence>
<dbReference type="Gene3D" id="1.10.287.130">
    <property type="match status" value="1"/>
</dbReference>
<dbReference type="Pfam" id="PF00072">
    <property type="entry name" value="Response_reg"/>
    <property type="match status" value="1"/>
</dbReference>
<dbReference type="EC" id="2.7.13.3" evidence="2"/>
<dbReference type="PROSITE" id="PS50109">
    <property type="entry name" value="HIS_KIN"/>
    <property type="match status" value="1"/>
</dbReference>
<dbReference type="PANTHER" id="PTHR43547:SF2">
    <property type="entry name" value="HYBRID SIGNAL TRANSDUCTION HISTIDINE KINASE C"/>
    <property type="match status" value="1"/>
</dbReference>
<keyword evidence="4" id="KW-0808">Transferase</keyword>
<dbReference type="InterPro" id="IPR004358">
    <property type="entry name" value="Sig_transdc_His_kin-like_C"/>
</dbReference>
<dbReference type="InterPro" id="IPR003661">
    <property type="entry name" value="HisK_dim/P_dom"/>
</dbReference>
<dbReference type="Pfam" id="PF02518">
    <property type="entry name" value="HATPase_c"/>
    <property type="match status" value="1"/>
</dbReference>
<reference evidence="10 11" key="1">
    <citation type="submission" date="2024-01" db="EMBL/GenBank/DDBJ databases">
        <title>Genomic insights into the taxonomy and metabolism of the cyanobacterium Pannus brasiliensis CCIBt3594.</title>
        <authorList>
            <person name="Machado M."/>
            <person name="Botero N.B."/>
            <person name="Andreote A.P.D."/>
            <person name="Feitosa A.M.T."/>
            <person name="Popin R."/>
            <person name="Sivonen K."/>
            <person name="Fiore M.F."/>
        </authorList>
    </citation>
    <scope>NUCLEOTIDE SEQUENCE [LARGE SCALE GENOMIC DNA]</scope>
    <source>
        <strain evidence="10 11">CCIBt3594</strain>
    </source>
</reference>
<evidence type="ECO:0000256" key="7">
    <source>
        <dbReference type="SAM" id="Coils"/>
    </source>
</evidence>
<dbReference type="SMART" id="SM00387">
    <property type="entry name" value="HATPase_c"/>
    <property type="match status" value="1"/>
</dbReference>
<feature type="domain" description="Histidine kinase" evidence="8">
    <location>
        <begin position="310"/>
        <end position="477"/>
    </location>
</feature>
<keyword evidence="5" id="KW-0902">Two-component regulatory system</keyword>
<dbReference type="RefSeq" id="WP_332864296.1">
    <property type="nucleotide sequence ID" value="NZ_JBAFSM010000010.1"/>
</dbReference>
<comment type="caution">
    <text evidence="10">The sequence shown here is derived from an EMBL/GenBank/DDBJ whole genome shotgun (WGS) entry which is preliminary data.</text>
</comment>
<evidence type="ECO:0000256" key="1">
    <source>
        <dbReference type="ARBA" id="ARBA00000085"/>
    </source>
</evidence>
<dbReference type="EMBL" id="JBAFSM010000010">
    <property type="protein sequence ID" value="MEG3436830.1"/>
    <property type="molecule type" value="Genomic_DNA"/>
</dbReference>
<evidence type="ECO:0000313" key="11">
    <source>
        <dbReference type="Proteomes" id="UP001328733"/>
    </source>
</evidence>
<dbReference type="SUPFAM" id="SSF55874">
    <property type="entry name" value="ATPase domain of HSP90 chaperone/DNA topoisomerase II/histidine kinase"/>
    <property type="match status" value="1"/>
</dbReference>
<name>A0AAW9QGD8_9CHRO</name>
<comment type="catalytic activity">
    <reaction evidence="1">
        <text>ATP + protein L-histidine = ADP + protein N-phospho-L-histidine.</text>
        <dbReference type="EC" id="2.7.13.3"/>
    </reaction>
</comment>
<evidence type="ECO:0000256" key="4">
    <source>
        <dbReference type="ARBA" id="ARBA00022777"/>
    </source>
</evidence>
<accession>A0AAW9QGD8</accession>
<feature type="modified residue" description="4-aspartylphosphate" evidence="6">
    <location>
        <position position="61"/>
    </location>
</feature>
<keyword evidence="3 6" id="KW-0597">Phosphoprotein</keyword>
<dbReference type="InterPro" id="IPR001789">
    <property type="entry name" value="Sig_transdc_resp-reg_receiver"/>
</dbReference>